<evidence type="ECO:0008006" key="3">
    <source>
        <dbReference type="Google" id="ProtNLM"/>
    </source>
</evidence>
<gene>
    <name evidence="1" type="ORF">DTL70_22000</name>
</gene>
<accession>A0A367EMV8</accession>
<reference evidence="1 2" key="1">
    <citation type="submission" date="2018-06" db="EMBL/GenBank/DDBJ databases">
        <title>Streptomyces reniochalinae sp. nov. and Streptomyces diacarnus sp. nov. from marine sponges.</title>
        <authorList>
            <person name="Li L."/>
        </authorList>
    </citation>
    <scope>NUCLEOTIDE SEQUENCE [LARGE SCALE GENOMIC DNA]</scope>
    <source>
        <strain evidence="1 2">LHW51701</strain>
    </source>
</reference>
<name>A0A367EMV8_9ACTN</name>
<evidence type="ECO:0000313" key="2">
    <source>
        <dbReference type="Proteomes" id="UP000252914"/>
    </source>
</evidence>
<evidence type="ECO:0000313" key="1">
    <source>
        <dbReference type="EMBL" id="RCG19456.1"/>
    </source>
</evidence>
<proteinExistence type="predicted"/>
<comment type="caution">
    <text evidence="1">The sequence shown here is derived from an EMBL/GenBank/DDBJ whole genome shotgun (WGS) entry which is preliminary data.</text>
</comment>
<keyword evidence="2" id="KW-1185">Reference proteome</keyword>
<protein>
    <recommendedName>
        <fullName evidence="3">DUF4303 domain-containing protein</fullName>
    </recommendedName>
</protein>
<dbReference type="EMBL" id="QOIN01000048">
    <property type="protein sequence ID" value="RCG19456.1"/>
    <property type="molecule type" value="Genomic_DNA"/>
</dbReference>
<sequence length="194" mass="21278">MTFRQHMRAAVARVLAEFPPDADGGIYAVTFRIDAVDQDPRFPHLAVGYVTEGEVARQLAVSAAADPWEVRWSYAYFPPSGLEGVRVLGHDEEHDPRGAELHRAESEAAGLWYEDDAPEEVRDECAARLDGAFRALCVDVAAELHADGDLVRALGRPLPVILYDMFDPEEMFALSGAANPPELVADFLSVLVES</sequence>
<dbReference type="AlphaFoldDB" id="A0A367EMV8"/>
<organism evidence="1 2">
    <name type="scientific">Streptomyces diacarni</name>
    <dbReference type="NCBI Taxonomy" id="2800381"/>
    <lineage>
        <taxon>Bacteria</taxon>
        <taxon>Bacillati</taxon>
        <taxon>Actinomycetota</taxon>
        <taxon>Actinomycetes</taxon>
        <taxon>Kitasatosporales</taxon>
        <taxon>Streptomycetaceae</taxon>
        <taxon>Streptomyces</taxon>
    </lineage>
</organism>
<dbReference type="RefSeq" id="WP_114023726.1">
    <property type="nucleotide sequence ID" value="NZ_QOIN01000048.1"/>
</dbReference>
<dbReference type="Proteomes" id="UP000252914">
    <property type="component" value="Unassembled WGS sequence"/>
</dbReference>